<name>A0A846ZLT5_9GAMM</name>
<protein>
    <submittedName>
        <fullName evidence="2">Uncharacterized protein</fullName>
    </submittedName>
</protein>
<dbReference type="EMBL" id="JAAZQD010000002">
    <property type="protein sequence ID" value="NKZ38421.1"/>
    <property type="molecule type" value="Genomic_DNA"/>
</dbReference>
<evidence type="ECO:0000313" key="2">
    <source>
        <dbReference type="EMBL" id="NKZ38421.1"/>
    </source>
</evidence>
<dbReference type="AlphaFoldDB" id="A0A846ZLT5"/>
<accession>A0A846ZLT5</accession>
<keyword evidence="3" id="KW-1185">Reference proteome</keyword>
<feature type="transmembrane region" description="Helical" evidence="1">
    <location>
        <begin position="115"/>
        <end position="141"/>
    </location>
</feature>
<organism evidence="2 3">
    <name type="scientific">Oleiagrimonas citrea</name>
    <dbReference type="NCBI Taxonomy" id="1665687"/>
    <lineage>
        <taxon>Bacteria</taxon>
        <taxon>Pseudomonadati</taxon>
        <taxon>Pseudomonadota</taxon>
        <taxon>Gammaproteobacteria</taxon>
        <taxon>Lysobacterales</taxon>
        <taxon>Rhodanobacteraceae</taxon>
        <taxon>Oleiagrimonas</taxon>
    </lineage>
</organism>
<keyword evidence="1" id="KW-0472">Membrane</keyword>
<comment type="caution">
    <text evidence="2">The sequence shown here is derived from an EMBL/GenBank/DDBJ whole genome shotgun (WGS) entry which is preliminary data.</text>
</comment>
<gene>
    <name evidence="2" type="ORF">HF690_05545</name>
</gene>
<reference evidence="2 3" key="1">
    <citation type="journal article" date="2017" name="Int. J. Syst. Evol. Microbiol.">
        <title>Oleiagrimonas citrea sp. nov., a marine bacterium isolated from tidal flat sediment and emended description of the genus Oleiagrimonas Fang et al. 2015 and Oleiagrimonas soli.</title>
        <authorList>
            <person name="Yang S.H."/>
            <person name="Seo H.S."/>
            <person name="Seong C.N."/>
            <person name="Kwon K.K."/>
        </authorList>
    </citation>
    <scope>NUCLEOTIDE SEQUENCE [LARGE SCALE GENOMIC DNA]</scope>
    <source>
        <strain evidence="2 3">MEBiC09124</strain>
    </source>
</reference>
<feature type="transmembrane region" description="Helical" evidence="1">
    <location>
        <begin position="15"/>
        <end position="35"/>
    </location>
</feature>
<evidence type="ECO:0000313" key="3">
    <source>
        <dbReference type="Proteomes" id="UP000541636"/>
    </source>
</evidence>
<evidence type="ECO:0000256" key="1">
    <source>
        <dbReference type="SAM" id="Phobius"/>
    </source>
</evidence>
<feature type="transmembrane region" description="Helical" evidence="1">
    <location>
        <begin position="55"/>
        <end position="72"/>
    </location>
</feature>
<keyword evidence="1" id="KW-0812">Transmembrane</keyword>
<proteinExistence type="predicted"/>
<sequence>MANLNLEAVSNTRRVYSPIQSSFAAFLGGPLAAIWCMRRNFQALGKAESVRKTSLYGALVMLAMFLVLPFLPDKFPSFVIPVITIGVTQTLVQRLQFTKQVIIESRTLDFHSNWLVVGVGLLAMVLTLAAFVACVFALQYLGIVR</sequence>
<keyword evidence="1" id="KW-1133">Transmembrane helix</keyword>
<dbReference type="RefSeq" id="WP_168608743.1">
    <property type="nucleotide sequence ID" value="NZ_JAAZQD010000002.1"/>
</dbReference>
<dbReference type="Proteomes" id="UP000541636">
    <property type="component" value="Unassembled WGS sequence"/>
</dbReference>